<dbReference type="EMBL" id="VCQU01000016">
    <property type="protein sequence ID" value="NMN99309.1"/>
    <property type="molecule type" value="Genomic_DNA"/>
</dbReference>
<evidence type="ECO:0000313" key="1">
    <source>
        <dbReference type="EMBL" id="NMN99309.1"/>
    </source>
</evidence>
<reference evidence="1 2" key="2">
    <citation type="submission" date="2020-06" db="EMBL/GenBank/DDBJ databases">
        <title>Antribacter stalactiti gen. nov., sp. nov., a new member of the family Nacardiaceae isolated from a cave.</title>
        <authorList>
            <person name="Kim I.S."/>
        </authorList>
    </citation>
    <scope>NUCLEOTIDE SEQUENCE [LARGE SCALE GENOMIC DNA]</scope>
    <source>
        <strain evidence="1 2">YC2-7</strain>
    </source>
</reference>
<dbReference type="Proteomes" id="UP000535543">
    <property type="component" value="Unassembled WGS sequence"/>
</dbReference>
<reference evidence="1 2" key="1">
    <citation type="submission" date="2019-05" db="EMBL/GenBank/DDBJ databases">
        <authorList>
            <person name="Lee S.D."/>
        </authorList>
    </citation>
    <scope>NUCLEOTIDE SEQUENCE [LARGE SCALE GENOMIC DNA]</scope>
    <source>
        <strain evidence="1 2">YC2-7</strain>
    </source>
</reference>
<evidence type="ECO:0000313" key="2">
    <source>
        <dbReference type="Proteomes" id="UP000535543"/>
    </source>
</evidence>
<keyword evidence="2" id="KW-1185">Reference proteome</keyword>
<dbReference type="AlphaFoldDB" id="A0A848KM41"/>
<organism evidence="1 2">
    <name type="scientific">Antrihabitans stalactiti</name>
    <dbReference type="NCBI Taxonomy" id="2584121"/>
    <lineage>
        <taxon>Bacteria</taxon>
        <taxon>Bacillati</taxon>
        <taxon>Actinomycetota</taxon>
        <taxon>Actinomycetes</taxon>
        <taxon>Mycobacteriales</taxon>
        <taxon>Nocardiaceae</taxon>
        <taxon>Antrihabitans</taxon>
    </lineage>
</organism>
<proteinExistence type="predicted"/>
<gene>
    <name evidence="1" type="ORF">FGL95_30250</name>
</gene>
<comment type="caution">
    <text evidence="1">The sequence shown here is derived from an EMBL/GenBank/DDBJ whole genome shotgun (WGS) entry which is preliminary data.</text>
</comment>
<accession>A0A848KM41</accession>
<protein>
    <submittedName>
        <fullName evidence="1">Uncharacterized protein</fullName>
    </submittedName>
</protein>
<dbReference type="RefSeq" id="WP_169594460.1">
    <property type="nucleotide sequence ID" value="NZ_VCQU01000016.1"/>
</dbReference>
<sequence length="173" mass="18352">MTSHDSFQDPSAPRRWPIVAGITGGAGVSTVLALLRLPTHCDAGVLVPDEPVDVLVTRSTCAAVAAAIDAAAALSPAPVLVVVADRPGPVPRTVRQRIRMTEPHLPAVVSLDWIDPLRHHDEPLALLGHEVHETPSQERTKWARAALDAAQRIVDTLAIALTAAPQPNQEVTP</sequence>
<name>A0A848KM41_9NOCA</name>